<sequence length="252" mass="29048">MGYKDFDRGKKKKGNLKNLLRIIAFFCIITLIYWVSNLYLKIESIEITGNHNIKAEIIEEKLSYLKEKNLLTIRPRLIEKSLINSLPLEEARISVKFPNTVLVKIKERNIAAALPFNSDFLLLDVMGNVIKIDSDIKNYSVPIITGITVKQAEIGRIPTFQEEQRVFSSTFEVLKGILPIQNQIVEIHAEKADEGTNFFIYTVDGIRICFNQNRLKQNNLKNLPNILEDIRKNSRGRGEIDLNQDIPVFRPY</sequence>
<keyword evidence="6 8" id="KW-0472">Membrane</keyword>
<proteinExistence type="predicted"/>
<keyword evidence="7" id="KW-0131">Cell cycle</keyword>
<evidence type="ECO:0000256" key="3">
    <source>
        <dbReference type="ARBA" id="ARBA00022618"/>
    </source>
</evidence>
<dbReference type="AlphaFoldDB" id="A0A162MM45"/>
<evidence type="ECO:0000256" key="2">
    <source>
        <dbReference type="ARBA" id="ARBA00022475"/>
    </source>
</evidence>
<evidence type="ECO:0000256" key="1">
    <source>
        <dbReference type="ARBA" id="ARBA00004370"/>
    </source>
</evidence>
<reference evidence="10 11" key="1">
    <citation type="submission" date="2015-12" db="EMBL/GenBank/DDBJ databases">
        <title>Draft genome of Thermovenabulum gondwanense isolated from a red thermophilic microbial mat colonisisng an outflow channel of a bore well.</title>
        <authorList>
            <person name="Patel B.K."/>
        </authorList>
    </citation>
    <scope>NUCLEOTIDE SEQUENCE [LARGE SCALE GENOMIC DNA]</scope>
    <source>
        <strain evidence="10 11">R270</strain>
    </source>
</reference>
<gene>
    <name evidence="10" type="ORF">ATZ99_09280</name>
</gene>
<organism evidence="10 11">
    <name type="scientific">Thermovenabulum gondwanense</name>
    <dbReference type="NCBI Taxonomy" id="520767"/>
    <lineage>
        <taxon>Bacteria</taxon>
        <taxon>Bacillati</taxon>
        <taxon>Bacillota</taxon>
        <taxon>Clostridia</taxon>
        <taxon>Thermosediminibacterales</taxon>
        <taxon>Thermosediminibacteraceae</taxon>
        <taxon>Thermovenabulum</taxon>
    </lineage>
</organism>
<dbReference type="PROSITE" id="PS51779">
    <property type="entry name" value="POTRA"/>
    <property type="match status" value="1"/>
</dbReference>
<dbReference type="STRING" id="520767.ATZ99_09280"/>
<keyword evidence="5 8" id="KW-1133">Transmembrane helix</keyword>
<dbReference type="InterPro" id="IPR013685">
    <property type="entry name" value="POTRA_FtsQ_type"/>
</dbReference>
<dbReference type="PANTHER" id="PTHR37820">
    <property type="entry name" value="CELL DIVISION PROTEIN DIVIB"/>
    <property type="match status" value="1"/>
</dbReference>
<feature type="domain" description="POTRA" evidence="9">
    <location>
        <begin position="40"/>
        <end position="108"/>
    </location>
</feature>
<dbReference type="InterPro" id="IPR034746">
    <property type="entry name" value="POTRA"/>
</dbReference>
<dbReference type="Gene3D" id="3.10.20.310">
    <property type="entry name" value="membrane protein fhac"/>
    <property type="match status" value="1"/>
</dbReference>
<evidence type="ECO:0000256" key="6">
    <source>
        <dbReference type="ARBA" id="ARBA00023136"/>
    </source>
</evidence>
<keyword evidence="2" id="KW-1003">Cell membrane</keyword>
<feature type="transmembrane region" description="Helical" evidence="8">
    <location>
        <begin position="20"/>
        <end position="40"/>
    </location>
</feature>
<keyword evidence="3" id="KW-0132">Cell division</keyword>
<evidence type="ECO:0000256" key="4">
    <source>
        <dbReference type="ARBA" id="ARBA00022692"/>
    </source>
</evidence>
<evidence type="ECO:0000256" key="7">
    <source>
        <dbReference type="ARBA" id="ARBA00023306"/>
    </source>
</evidence>
<dbReference type="GO" id="GO:0005886">
    <property type="term" value="C:plasma membrane"/>
    <property type="evidence" value="ECO:0007669"/>
    <property type="project" value="TreeGrafter"/>
</dbReference>
<keyword evidence="4 8" id="KW-0812">Transmembrane</keyword>
<dbReference type="OrthoDB" id="1727289at2"/>
<comment type="caution">
    <text evidence="10">The sequence shown here is derived from an EMBL/GenBank/DDBJ whole genome shotgun (WGS) entry which is preliminary data.</text>
</comment>
<evidence type="ECO:0000313" key="11">
    <source>
        <dbReference type="Proteomes" id="UP000075737"/>
    </source>
</evidence>
<dbReference type="Proteomes" id="UP000075737">
    <property type="component" value="Unassembled WGS sequence"/>
</dbReference>
<dbReference type="PANTHER" id="PTHR37820:SF1">
    <property type="entry name" value="CELL DIVISION PROTEIN FTSQ"/>
    <property type="match status" value="1"/>
</dbReference>
<evidence type="ECO:0000313" key="10">
    <source>
        <dbReference type="EMBL" id="KYO66684.1"/>
    </source>
</evidence>
<accession>A0A162MM45</accession>
<evidence type="ECO:0000256" key="5">
    <source>
        <dbReference type="ARBA" id="ARBA00022989"/>
    </source>
</evidence>
<dbReference type="InterPro" id="IPR050487">
    <property type="entry name" value="FtsQ_DivIB"/>
</dbReference>
<name>A0A162MM45_9FIRM</name>
<comment type="subcellular location">
    <subcellularLocation>
        <location evidence="1">Membrane</location>
    </subcellularLocation>
</comment>
<evidence type="ECO:0000259" key="9">
    <source>
        <dbReference type="PROSITE" id="PS51779"/>
    </source>
</evidence>
<keyword evidence="11" id="KW-1185">Reference proteome</keyword>
<dbReference type="EMBL" id="LOHZ01000025">
    <property type="protein sequence ID" value="KYO66684.1"/>
    <property type="molecule type" value="Genomic_DNA"/>
</dbReference>
<evidence type="ECO:0000256" key="8">
    <source>
        <dbReference type="SAM" id="Phobius"/>
    </source>
</evidence>
<dbReference type="GO" id="GO:0051301">
    <property type="term" value="P:cell division"/>
    <property type="evidence" value="ECO:0007669"/>
    <property type="project" value="UniProtKB-KW"/>
</dbReference>
<dbReference type="Pfam" id="PF08478">
    <property type="entry name" value="POTRA_1"/>
    <property type="match status" value="1"/>
</dbReference>
<protein>
    <recommendedName>
        <fullName evidence="9">POTRA domain-containing protein</fullName>
    </recommendedName>
</protein>
<dbReference type="RefSeq" id="WP_068748079.1">
    <property type="nucleotide sequence ID" value="NZ_LOHZ01000025.1"/>
</dbReference>